<evidence type="ECO:0000313" key="2">
    <source>
        <dbReference type="Proteomes" id="UP001166286"/>
    </source>
</evidence>
<dbReference type="GO" id="GO:0004526">
    <property type="term" value="F:ribonuclease P activity"/>
    <property type="evidence" value="ECO:0007669"/>
    <property type="project" value="TreeGrafter"/>
</dbReference>
<dbReference type="InterPro" id="IPR013893">
    <property type="entry name" value="RNase_P_Rpp40"/>
</dbReference>
<accession>A0AA39QX78</accession>
<dbReference type="Pfam" id="PF08584">
    <property type="entry name" value="Ribonuc_P_40"/>
    <property type="match status" value="1"/>
</dbReference>
<proteinExistence type="predicted"/>
<dbReference type="GO" id="GO:0000447">
    <property type="term" value="P:endonucleolytic cleavage in ITS1 to separate SSU-rRNA from 5.8S rRNA and LSU-rRNA from tricistronic rRNA transcript (SSU-rRNA, 5.8S rRNA, LSU-rRNA)"/>
    <property type="evidence" value="ECO:0007669"/>
    <property type="project" value="TreeGrafter"/>
</dbReference>
<protein>
    <submittedName>
        <fullName evidence="1">Uncharacterized protein</fullName>
    </submittedName>
</protein>
<gene>
    <name evidence="1" type="ORF">JMJ35_007787</name>
</gene>
<dbReference type="PANTHER" id="PTHR15396:SF1">
    <property type="entry name" value="RIBONUCLEASE P PROTEIN SUBUNIT P40"/>
    <property type="match status" value="1"/>
</dbReference>
<dbReference type="AlphaFoldDB" id="A0AA39QX78"/>
<keyword evidence="2" id="KW-1185">Reference proteome</keyword>
<dbReference type="GO" id="GO:0030681">
    <property type="term" value="C:multimeric ribonuclease P complex"/>
    <property type="evidence" value="ECO:0007669"/>
    <property type="project" value="TreeGrafter"/>
</dbReference>
<dbReference type="GO" id="GO:0001682">
    <property type="term" value="P:tRNA 5'-leader removal"/>
    <property type="evidence" value="ECO:0007669"/>
    <property type="project" value="InterPro"/>
</dbReference>
<dbReference type="Proteomes" id="UP001166286">
    <property type="component" value="Unassembled WGS sequence"/>
</dbReference>
<dbReference type="PANTHER" id="PTHR15396">
    <property type="entry name" value="RIBONUCLEASE P PROTEIN SUBUNIT P40"/>
    <property type="match status" value="1"/>
</dbReference>
<dbReference type="EMBL" id="JAFEKC020000018">
    <property type="protein sequence ID" value="KAK0509393.1"/>
    <property type="molecule type" value="Genomic_DNA"/>
</dbReference>
<dbReference type="GO" id="GO:0000171">
    <property type="term" value="F:ribonuclease MRP activity"/>
    <property type="evidence" value="ECO:0007669"/>
    <property type="project" value="TreeGrafter"/>
</dbReference>
<reference evidence="1" key="1">
    <citation type="submission" date="2023-03" db="EMBL/GenBank/DDBJ databases">
        <title>Complete genome of Cladonia borealis.</title>
        <authorList>
            <person name="Park H."/>
        </authorList>
    </citation>
    <scope>NUCLEOTIDE SEQUENCE</scope>
    <source>
        <strain evidence="1">ANT050790</strain>
    </source>
</reference>
<dbReference type="GO" id="GO:0000172">
    <property type="term" value="C:ribonuclease MRP complex"/>
    <property type="evidence" value="ECO:0007669"/>
    <property type="project" value="TreeGrafter"/>
</dbReference>
<comment type="caution">
    <text evidence="1">The sequence shown here is derived from an EMBL/GenBank/DDBJ whole genome shotgun (WGS) entry which is preliminary data.</text>
</comment>
<evidence type="ECO:0000313" key="1">
    <source>
        <dbReference type="EMBL" id="KAK0509393.1"/>
    </source>
</evidence>
<name>A0AA39QX78_9LECA</name>
<sequence>MFGFPELKTSSSRANVSTGSLAKYVDPQQPPSKKKPYSVILNQPFNHTVQLQLPEALYDSIWSDVADKLPSVQYSRVIMPLSTLLEGEFFNLYIKTGNILMLSEGRPGIDDKYSLKDGVLRLDLAKEIYERCGLVGKVIQGGGRKHVKSRYAVEINLRLPSMLHGKKGFERIVWAFKNVLNSSRTWLFHDFEAALDSKVERPIAKHYPVTHICSPHLATSQAVLVPNLAHPHCTSSHDEFEHWSLETYEWLSLVAGGSPRVLREDTVDPFLSRYQVPDANAEKSLNLVTLTWVGLIPASWIRALFMLLSAKFPRLESHVGVHCFFALSDYAFKTASNSEMGGYTILCLADDPDSNGADADIVETQASKTTSHLESCYILWELMA</sequence>
<organism evidence="1 2">
    <name type="scientific">Cladonia borealis</name>
    <dbReference type="NCBI Taxonomy" id="184061"/>
    <lineage>
        <taxon>Eukaryota</taxon>
        <taxon>Fungi</taxon>
        <taxon>Dikarya</taxon>
        <taxon>Ascomycota</taxon>
        <taxon>Pezizomycotina</taxon>
        <taxon>Lecanoromycetes</taxon>
        <taxon>OSLEUM clade</taxon>
        <taxon>Lecanoromycetidae</taxon>
        <taxon>Lecanorales</taxon>
        <taxon>Lecanorineae</taxon>
        <taxon>Cladoniaceae</taxon>
        <taxon>Cladonia</taxon>
    </lineage>
</organism>